<sequence>MKKARRIFKGLSEEQVSHLLQDSIVLVLLDKWSPIKGRGYTVAELFPVWAKVLDNEGLVLPFKNVRGLGMHLGNIKGALKKRYGITTGTAHRTLVYYFPVAKTELSPEEERATVEKEKNHKKQVDLFLLVCYVQIHPGESLRLCLLC</sequence>
<evidence type="ECO:0000313" key="1">
    <source>
        <dbReference type="EMBL" id="GAI86634.1"/>
    </source>
</evidence>
<gene>
    <name evidence="1" type="ORF">S12H4_17713</name>
</gene>
<name>X1U2W7_9ZZZZ</name>
<organism evidence="1">
    <name type="scientific">marine sediment metagenome</name>
    <dbReference type="NCBI Taxonomy" id="412755"/>
    <lineage>
        <taxon>unclassified sequences</taxon>
        <taxon>metagenomes</taxon>
        <taxon>ecological metagenomes</taxon>
    </lineage>
</organism>
<dbReference type="EMBL" id="BARW01008687">
    <property type="protein sequence ID" value="GAI86634.1"/>
    <property type="molecule type" value="Genomic_DNA"/>
</dbReference>
<dbReference type="AlphaFoldDB" id="X1U2W7"/>
<reference evidence="1" key="1">
    <citation type="journal article" date="2014" name="Front. Microbiol.">
        <title>High frequency of phylogenetically diverse reductive dehalogenase-homologous genes in deep subseafloor sedimentary metagenomes.</title>
        <authorList>
            <person name="Kawai M."/>
            <person name="Futagami T."/>
            <person name="Toyoda A."/>
            <person name="Takaki Y."/>
            <person name="Nishi S."/>
            <person name="Hori S."/>
            <person name="Arai W."/>
            <person name="Tsubouchi T."/>
            <person name="Morono Y."/>
            <person name="Uchiyama I."/>
            <person name="Ito T."/>
            <person name="Fujiyama A."/>
            <person name="Inagaki F."/>
            <person name="Takami H."/>
        </authorList>
    </citation>
    <scope>NUCLEOTIDE SEQUENCE</scope>
    <source>
        <strain evidence="1">Expedition CK06-06</strain>
    </source>
</reference>
<accession>X1U2W7</accession>
<proteinExistence type="predicted"/>
<protein>
    <submittedName>
        <fullName evidence="1">Uncharacterized protein</fullName>
    </submittedName>
</protein>
<comment type="caution">
    <text evidence="1">The sequence shown here is derived from an EMBL/GenBank/DDBJ whole genome shotgun (WGS) entry which is preliminary data.</text>
</comment>